<feature type="compositionally biased region" description="Basic and acidic residues" evidence="9">
    <location>
        <begin position="7"/>
        <end position="24"/>
    </location>
</feature>
<evidence type="ECO:0000256" key="9">
    <source>
        <dbReference type="SAM" id="MobiDB-lite"/>
    </source>
</evidence>
<dbReference type="GO" id="GO:0005886">
    <property type="term" value="C:plasma membrane"/>
    <property type="evidence" value="ECO:0007669"/>
    <property type="project" value="TreeGrafter"/>
</dbReference>
<organism evidence="11">
    <name type="scientific">freshwater metagenome</name>
    <dbReference type="NCBI Taxonomy" id="449393"/>
    <lineage>
        <taxon>unclassified sequences</taxon>
        <taxon>metagenomes</taxon>
        <taxon>ecological metagenomes</taxon>
    </lineage>
</organism>
<dbReference type="PANTHER" id="PTHR33910:SF1">
    <property type="entry name" value="PROTEIN TRANSLOCASE SUBUNIT SECE"/>
    <property type="match status" value="1"/>
</dbReference>
<dbReference type="GO" id="GO:0006886">
    <property type="term" value="P:intracellular protein transport"/>
    <property type="evidence" value="ECO:0007669"/>
    <property type="project" value="InterPro"/>
</dbReference>
<dbReference type="InterPro" id="IPR005807">
    <property type="entry name" value="SecE_bac"/>
</dbReference>
<keyword evidence="6 10" id="KW-1133">Transmembrane helix</keyword>
<dbReference type="InterPro" id="IPR001901">
    <property type="entry name" value="Translocase_SecE/Sec61-g"/>
</dbReference>
<proteinExistence type="inferred from homology"/>
<evidence type="ECO:0000256" key="3">
    <source>
        <dbReference type="ARBA" id="ARBA00022475"/>
    </source>
</evidence>
<dbReference type="Gene3D" id="1.20.5.1030">
    <property type="entry name" value="Preprotein translocase secy subunit"/>
    <property type="match status" value="1"/>
</dbReference>
<keyword evidence="3" id="KW-1003">Cell membrane</keyword>
<evidence type="ECO:0000256" key="7">
    <source>
        <dbReference type="ARBA" id="ARBA00023010"/>
    </source>
</evidence>
<feature type="transmembrane region" description="Helical" evidence="10">
    <location>
        <begin position="61"/>
        <end position="82"/>
    </location>
</feature>
<evidence type="ECO:0000313" key="12">
    <source>
        <dbReference type="EMBL" id="CAB4905182.1"/>
    </source>
</evidence>
<evidence type="ECO:0000313" key="14">
    <source>
        <dbReference type="EMBL" id="CAB5028251.1"/>
    </source>
</evidence>
<evidence type="ECO:0000256" key="4">
    <source>
        <dbReference type="ARBA" id="ARBA00022692"/>
    </source>
</evidence>
<keyword evidence="5" id="KW-0653">Protein transport</keyword>
<dbReference type="AlphaFoldDB" id="A0A6J6RCK2"/>
<evidence type="ECO:0000256" key="6">
    <source>
        <dbReference type="ARBA" id="ARBA00022989"/>
    </source>
</evidence>
<keyword evidence="7" id="KW-0811">Translocation</keyword>
<evidence type="ECO:0000256" key="5">
    <source>
        <dbReference type="ARBA" id="ARBA00022927"/>
    </source>
</evidence>
<dbReference type="GO" id="GO:0008320">
    <property type="term" value="F:protein transmembrane transporter activity"/>
    <property type="evidence" value="ECO:0007669"/>
    <property type="project" value="InterPro"/>
</dbReference>
<dbReference type="GO" id="GO:0009306">
    <property type="term" value="P:protein secretion"/>
    <property type="evidence" value="ECO:0007669"/>
    <property type="project" value="InterPro"/>
</dbReference>
<evidence type="ECO:0000313" key="13">
    <source>
        <dbReference type="EMBL" id="CAB4983432.1"/>
    </source>
</evidence>
<evidence type="ECO:0000256" key="10">
    <source>
        <dbReference type="SAM" id="Phobius"/>
    </source>
</evidence>
<evidence type="ECO:0000256" key="1">
    <source>
        <dbReference type="ARBA" id="ARBA00004370"/>
    </source>
</evidence>
<keyword evidence="2" id="KW-0813">Transport</keyword>
<dbReference type="HAMAP" id="MF_00422">
    <property type="entry name" value="SecE"/>
    <property type="match status" value="1"/>
</dbReference>
<feature type="region of interest" description="Disordered" evidence="9">
    <location>
        <begin position="1"/>
        <end position="34"/>
    </location>
</feature>
<evidence type="ECO:0000313" key="11">
    <source>
        <dbReference type="EMBL" id="CAB4720806.1"/>
    </source>
</evidence>
<dbReference type="NCBIfam" id="TIGR00964">
    <property type="entry name" value="secE_bact"/>
    <property type="match status" value="1"/>
</dbReference>
<sequence>MNRQSKRMMERQGGDQPRATERRTRPQPGTEVKKERTGLRQFFSEVRSELKKVAWPNRQEVINSTVVVLIAIVFMTTLIFGYDYLSSKFVLFLFK</sequence>
<dbReference type="EMBL" id="CAFBMM010000027">
    <property type="protein sequence ID" value="CAB4905182.1"/>
    <property type="molecule type" value="Genomic_DNA"/>
</dbReference>
<keyword evidence="8 10" id="KW-0472">Membrane</keyword>
<keyword evidence="4 10" id="KW-0812">Transmembrane</keyword>
<dbReference type="PANTHER" id="PTHR33910">
    <property type="entry name" value="PROTEIN TRANSLOCASE SUBUNIT SECE"/>
    <property type="match status" value="1"/>
</dbReference>
<reference evidence="11" key="1">
    <citation type="submission" date="2020-05" db="EMBL/GenBank/DDBJ databases">
        <authorList>
            <person name="Chiriac C."/>
            <person name="Salcher M."/>
            <person name="Ghai R."/>
            <person name="Kavagutti S V."/>
        </authorList>
    </citation>
    <scope>NUCLEOTIDE SEQUENCE</scope>
</reference>
<dbReference type="PROSITE" id="PS01067">
    <property type="entry name" value="SECE_SEC61G"/>
    <property type="match status" value="1"/>
</dbReference>
<dbReference type="EMBL" id="CAFBOF010000033">
    <property type="protein sequence ID" value="CAB4983432.1"/>
    <property type="molecule type" value="Genomic_DNA"/>
</dbReference>
<accession>A0A6J6RCK2</accession>
<evidence type="ECO:0000256" key="2">
    <source>
        <dbReference type="ARBA" id="ARBA00022448"/>
    </source>
</evidence>
<evidence type="ECO:0000256" key="8">
    <source>
        <dbReference type="ARBA" id="ARBA00023136"/>
    </source>
</evidence>
<dbReference type="EMBL" id="CAEZYK010000025">
    <property type="protein sequence ID" value="CAB4720806.1"/>
    <property type="molecule type" value="Genomic_DNA"/>
</dbReference>
<name>A0A6J6RCK2_9ZZZZ</name>
<dbReference type="Pfam" id="PF00584">
    <property type="entry name" value="SecE"/>
    <property type="match status" value="1"/>
</dbReference>
<protein>
    <submittedName>
        <fullName evidence="11">Unannotated protein</fullName>
    </submittedName>
</protein>
<dbReference type="GO" id="GO:0006605">
    <property type="term" value="P:protein targeting"/>
    <property type="evidence" value="ECO:0007669"/>
    <property type="project" value="InterPro"/>
</dbReference>
<gene>
    <name evidence="11" type="ORF">UFOPK2683_00605</name>
    <name evidence="12" type="ORF">UFOPK3605_00711</name>
    <name evidence="13" type="ORF">UFOPK3897_01249</name>
    <name evidence="14" type="ORF">UFOPK4121_01118</name>
</gene>
<dbReference type="GO" id="GO:0043952">
    <property type="term" value="P:protein transport by the Sec complex"/>
    <property type="evidence" value="ECO:0007669"/>
    <property type="project" value="TreeGrafter"/>
</dbReference>
<comment type="subcellular location">
    <subcellularLocation>
        <location evidence="1">Membrane</location>
    </subcellularLocation>
</comment>
<dbReference type="EMBL" id="CAFBPQ010000037">
    <property type="protein sequence ID" value="CAB5028251.1"/>
    <property type="molecule type" value="Genomic_DNA"/>
</dbReference>
<dbReference type="InterPro" id="IPR038379">
    <property type="entry name" value="SecE_sf"/>
</dbReference>